<name>A0ABX1DF57_9FLAO</name>
<dbReference type="PANTHER" id="PTHR10362">
    <property type="entry name" value="HISTIDINE AMMONIA-LYASE"/>
    <property type="match status" value="1"/>
</dbReference>
<dbReference type="Pfam" id="PF00221">
    <property type="entry name" value="Lyase_aromatic"/>
    <property type="match status" value="1"/>
</dbReference>
<dbReference type="SUPFAM" id="SSF48557">
    <property type="entry name" value="L-aspartase-like"/>
    <property type="match status" value="1"/>
</dbReference>
<evidence type="ECO:0000313" key="1">
    <source>
        <dbReference type="EMBL" id="NJX16958.1"/>
    </source>
</evidence>
<protein>
    <submittedName>
        <fullName evidence="1">Aromatic amino acid lyase</fullName>
    </submittedName>
</protein>
<comment type="caution">
    <text evidence="1">The sequence shown here is derived from an EMBL/GenBank/DDBJ whole genome shotgun (WGS) entry which is preliminary data.</text>
</comment>
<dbReference type="EMBL" id="JAAVJS010000116">
    <property type="protein sequence ID" value="NJX16958.1"/>
    <property type="molecule type" value="Genomic_DNA"/>
</dbReference>
<keyword evidence="1" id="KW-0456">Lyase</keyword>
<sequence length="142" mass="15526">PAFLVKDPGLNSGFMITQYSAASLVSQNKQYATPASIDSIVSSNGQEDHVSMGANAATKLLKITGNVLNILAIELFNASQALHFREPEKTSPVLETFLEGFRSQVPILEKDEIMYKHIAAAGQFLTEVAIGKMEEKINHNNY</sequence>
<reference evidence="1 2" key="1">
    <citation type="submission" date="2020-03" db="EMBL/GenBank/DDBJ databases">
        <title>Tamlana sp. nov, isolated from XXX.</title>
        <authorList>
            <person name="Cao W.R."/>
        </authorList>
    </citation>
    <scope>NUCLEOTIDE SEQUENCE [LARGE SCALE GENOMIC DNA]</scope>
    <source>
        <strain evidence="1 2">HST1-43</strain>
    </source>
</reference>
<organism evidence="1 2">
    <name type="scientific">Tamlana crocina</name>
    <dbReference type="NCBI Taxonomy" id="393006"/>
    <lineage>
        <taxon>Bacteria</taxon>
        <taxon>Pseudomonadati</taxon>
        <taxon>Bacteroidota</taxon>
        <taxon>Flavobacteriia</taxon>
        <taxon>Flavobacteriales</taxon>
        <taxon>Flavobacteriaceae</taxon>
        <taxon>Tamlana</taxon>
    </lineage>
</organism>
<evidence type="ECO:0000313" key="2">
    <source>
        <dbReference type="Proteomes" id="UP000760545"/>
    </source>
</evidence>
<accession>A0ABX1DF57</accession>
<dbReference type="GO" id="GO:0016829">
    <property type="term" value="F:lyase activity"/>
    <property type="evidence" value="ECO:0007669"/>
    <property type="project" value="UniProtKB-KW"/>
</dbReference>
<feature type="non-terminal residue" evidence="1">
    <location>
        <position position="1"/>
    </location>
</feature>
<keyword evidence="2" id="KW-1185">Reference proteome</keyword>
<dbReference type="InterPro" id="IPR001106">
    <property type="entry name" value="Aromatic_Lyase"/>
</dbReference>
<dbReference type="Proteomes" id="UP000760545">
    <property type="component" value="Unassembled WGS sequence"/>
</dbReference>
<gene>
    <name evidence="1" type="ORF">HC176_15895</name>
</gene>
<proteinExistence type="predicted"/>
<dbReference type="Gene3D" id="1.20.200.10">
    <property type="entry name" value="Fumarase/aspartase (Central domain)"/>
    <property type="match status" value="1"/>
</dbReference>
<dbReference type="RefSeq" id="WP_167919971.1">
    <property type="nucleotide sequence ID" value="NZ_JAAVJS010000116.1"/>
</dbReference>
<dbReference type="InterPro" id="IPR008948">
    <property type="entry name" value="L-Aspartase-like"/>
</dbReference>